<accession>A0ACB7FXC5</accession>
<gene>
    <name evidence="1" type="ORF">MANES_18G041900v8</name>
</gene>
<evidence type="ECO:0000313" key="2">
    <source>
        <dbReference type="Proteomes" id="UP000091857"/>
    </source>
</evidence>
<dbReference type="EMBL" id="CM004404">
    <property type="protein sequence ID" value="KAG8632659.1"/>
    <property type="molecule type" value="Genomic_DNA"/>
</dbReference>
<reference evidence="2" key="1">
    <citation type="journal article" date="2016" name="Nat. Biotechnol.">
        <title>Sequencing wild and cultivated cassava and related species reveals extensive interspecific hybridization and genetic diversity.</title>
        <authorList>
            <person name="Bredeson J.V."/>
            <person name="Lyons J.B."/>
            <person name="Prochnik S.E."/>
            <person name="Wu G.A."/>
            <person name="Ha C.M."/>
            <person name="Edsinger-Gonzales E."/>
            <person name="Grimwood J."/>
            <person name="Schmutz J."/>
            <person name="Rabbi I.Y."/>
            <person name="Egesi C."/>
            <person name="Nauluvula P."/>
            <person name="Lebot V."/>
            <person name="Ndunguru J."/>
            <person name="Mkamilo G."/>
            <person name="Bart R.S."/>
            <person name="Setter T.L."/>
            <person name="Gleadow R.M."/>
            <person name="Kulakow P."/>
            <person name="Ferguson M.E."/>
            <person name="Rounsley S."/>
            <person name="Rokhsar D.S."/>
        </authorList>
    </citation>
    <scope>NUCLEOTIDE SEQUENCE [LARGE SCALE GENOMIC DNA]</scope>
    <source>
        <strain evidence="2">cv. AM560-2</strain>
    </source>
</reference>
<evidence type="ECO:0000313" key="1">
    <source>
        <dbReference type="EMBL" id="KAG8632659.1"/>
    </source>
</evidence>
<sequence length="263" mass="28714">MVTSKLLWLVLASQIFHSSLAADLHPTDIFILAGQSNMAGRGGVDNVTWNGFIPTQCSSNPSILRLSAQLKWEEAREPLHVDIDLEKTCGIGPGMAFANAVKANESRIGVVGLVPCAIGGTAISEWARGTRLYKELVNRAKESVRYGGIIRAILWFQGESDTGRKKDAEAYKGNMESLIRSLRYDLNISDIPVIQVALASGEGKFVELVREAQLAIKLPNVKCIDAKGLALKKDHLHLTTMAEVQLGLKFANAYITSFGYMLQ</sequence>
<dbReference type="Proteomes" id="UP000091857">
    <property type="component" value="Chromosome 18"/>
</dbReference>
<name>A0ACB7FXC5_MANES</name>
<proteinExistence type="predicted"/>
<comment type="caution">
    <text evidence="1">The sequence shown here is derived from an EMBL/GenBank/DDBJ whole genome shotgun (WGS) entry which is preliminary data.</text>
</comment>
<protein>
    <submittedName>
        <fullName evidence="1">Uncharacterized protein</fullName>
    </submittedName>
</protein>
<organism evidence="1 2">
    <name type="scientific">Manihot esculenta</name>
    <name type="common">Cassava</name>
    <name type="synonym">Jatropha manihot</name>
    <dbReference type="NCBI Taxonomy" id="3983"/>
    <lineage>
        <taxon>Eukaryota</taxon>
        <taxon>Viridiplantae</taxon>
        <taxon>Streptophyta</taxon>
        <taxon>Embryophyta</taxon>
        <taxon>Tracheophyta</taxon>
        <taxon>Spermatophyta</taxon>
        <taxon>Magnoliopsida</taxon>
        <taxon>eudicotyledons</taxon>
        <taxon>Gunneridae</taxon>
        <taxon>Pentapetalae</taxon>
        <taxon>rosids</taxon>
        <taxon>fabids</taxon>
        <taxon>Malpighiales</taxon>
        <taxon>Euphorbiaceae</taxon>
        <taxon>Crotonoideae</taxon>
        <taxon>Manihoteae</taxon>
        <taxon>Manihot</taxon>
    </lineage>
</organism>
<keyword evidence="2" id="KW-1185">Reference proteome</keyword>